<feature type="transmembrane region" description="Helical" evidence="1">
    <location>
        <begin position="24"/>
        <end position="54"/>
    </location>
</feature>
<evidence type="ECO:0008006" key="4">
    <source>
        <dbReference type="Google" id="ProtNLM"/>
    </source>
</evidence>
<organism evidence="2 3">
    <name type="scientific">Dawidia cretensis</name>
    <dbReference type="NCBI Taxonomy" id="2782350"/>
    <lineage>
        <taxon>Bacteria</taxon>
        <taxon>Pseudomonadati</taxon>
        <taxon>Bacteroidota</taxon>
        <taxon>Cytophagia</taxon>
        <taxon>Cytophagales</taxon>
        <taxon>Chryseotaleaceae</taxon>
        <taxon>Dawidia</taxon>
    </lineage>
</organism>
<dbReference type="Proteomes" id="UP001319080">
    <property type="component" value="Unassembled WGS sequence"/>
</dbReference>
<keyword evidence="1" id="KW-1133">Transmembrane helix</keyword>
<evidence type="ECO:0000256" key="1">
    <source>
        <dbReference type="SAM" id="Phobius"/>
    </source>
</evidence>
<evidence type="ECO:0000313" key="2">
    <source>
        <dbReference type="EMBL" id="MBT1708111.1"/>
    </source>
</evidence>
<dbReference type="RefSeq" id="WP_254083701.1">
    <property type="nucleotide sequence ID" value="NZ_JAHESE010000005.1"/>
</dbReference>
<keyword evidence="3" id="KW-1185">Reference proteome</keyword>
<dbReference type="EMBL" id="JAHESE010000005">
    <property type="protein sequence ID" value="MBT1708111.1"/>
    <property type="molecule type" value="Genomic_DNA"/>
</dbReference>
<proteinExistence type="predicted"/>
<comment type="caution">
    <text evidence="2">The sequence shown here is derived from an EMBL/GenBank/DDBJ whole genome shotgun (WGS) entry which is preliminary data.</text>
</comment>
<name>A0AAP2DVM8_9BACT</name>
<feature type="transmembrane region" description="Helical" evidence="1">
    <location>
        <begin position="118"/>
        <end position="140"/>
    </location>
</feature>
<protein>
    <recommendedName>
        <fullName evidence="4">Small multi-drug export protein</fullName>
    </recommendedName>
</protein>
<evidence type="ECO:0000313" key="3">
    <source>
        <dbReference type="Proteomes" id="UP001319080"/>
    </source>
</evidence>
<gene>
    <name evidence="2" type="ORF">KK062_07750</name>
</gene>
<keyword evidence="1" id="KW-0472">Membrane</keyword>
<sequence>MWESILKVIPVYFSSMFKFILGPIGGYAAGLTLITTILVTVAGMMTVVLLFSFFGDFMRRQVARIRTKRPVFSKRTRKVVVLWQKYGLLGVAILTPVILSPVGGCLLAISFGTPKEKLIFYMFVSAAFWSVLFSSVIYFFGNEVLPDVIR</sequence>
<keyword evidence="1" id="KW-0812">Transmembrane</keyword>
<accession>A0AAP2DVM8</accession>
<dbReference type="AlphaFoldDB" id="A0AAP2DVM8"/>
<feature type="transmembrane region" description="Helical" evidence="1">
    <location>
        <begin position="86"/>
        <end position="112"/>
    </location>
</feature>
<reference evidence="2 3" key="1">
    <citation type="submission" date="2021-05" db="EMBL/GenBank/DDBJ databases">
        <title>A Polyphasic approach of four new species of the genus Ohtaekwangia: Ohtaekwangia histidinii sp. nov., Ohtaekwangia cretensis sp. nov., Ohtaekwangia indiensis sp. nov., Ohtaekwangia reichenbachii sp. nov. from diverse environment.</title>
        <authorList>
            <person name="Octaviana S."/>
        </authorList>
    </citation>
    <scope>NUCLEOTIDE SEQUENCE [LARGE SCALE GENOMIC DNA]</scope>
    <source>
        <strain evidence="2 3">PWU5</strain>
    </source>
</reference>